<dbReference type="Proteomes" id="UP000339690">
    <property type="component" value="Chromosome"/>
</dbReference>
<feature type="region of interest" description="Disordered" evidence="5">
    <location>
        <begin position="1000"/>
        <end position="1054"/>
    </location>
</feature>
<evidence type="ECO:0000256" key="6">
    <source>
        <dbReference type="SAM" id="Phobius"/>
    </source>
</evidence>
<dbReference type="InterPro" id="IPR006710">
    <property type="entry name" value="Glyco_hydro_43"/>
</dbReference>
<name>A0A5Q2TGR3_9BACI</name>
<keyword evidence="6" id="KW-1133">Transmembrane helix</keyword>
<evidence type="ECO:0000256" key="3">
    <source>
        <dbReference type="ARBA" id="ARBA00022801"/>
    </source>
</evidence>
<dbReference type="InterPro" id="IPR003343">
    <property type="entry name" value="Big_2"/>
</dbReference>
<dbReference type="InterPro" id="IPR046780">
    <property type="entry name" value="aBig_2"/>
</dbReference>
<evidence type="ECO:0000256" key="4">
    <source>
        <dbReference type="ARBA" id="ARBA00023295"/>
    </source>
</evidence>
<keyword evidence="3 8" id="KW-0378">Hydrolase</keyword>
<dbReference type="Pfam" id="PF20578">
    <property type="entry name" value="aBig_2"/>
    <property type="match status" value="2"/>
</dbReference>
<evidence type="ECO:0000256" key="5">
    <source>
        <dbReference type="SAM" id="MobiDB-lite"/>
    </source>
</evidence>
<keyword evidence="6" id="KW-0812">Transmembrane</keyword>
<evidence type="ECO:0000256" key="1">
    <source>
        <dbReference type="ARBA" id="ARBA00004834"/>
    </source>
</evidence>
<accession>A0A5Q2TGR3</accession>
<keyword evidence="6" id="KW-0472">Membrane</keyword>
<dbReference type="KEGG" id="grc:GI584_08305"/>
<feature type="transmembrane region" description="Helical" evidence="6">
    <location>
        <begin position="1065"/>
        <end position="1082"/>
    </location>
</feature>
<evidence type="ECO:0000313" key="8">
    <source>
        <dbReference type="EMBL" id="QGH34024.1"/>
    </source>
</evidence>
<protein>
    <submittedName>
        <fullName evidence="8">Family 43 glycosylhydrolase</fullName>
    </submittedName>
</protein>
<reference evidence="8 9" key="1">
    <citation type="submission" date="2019-11" db="EMBL/GenBank/DDBJ databases">
        <title>Gracilibacillus salitolerans sp. nov., a moderate halophile isolated from a saline soil in northwest China.</title>
        <authorList>
            <person name="Gan L."/>
        </authorList>
    </citation>
    <scope>NUCLEOTIDE SEQUENCE [LARGE SCALE GENOMIC DNA]</scope>
    <source>
        <strain evidence="8 9">SCU50</strain>
    </source>
</reference>
<dbReference type="PANTHER" id="PTHR43301">
    <property type="entry name" value="ARABINAN ENDO-1,5-ALPHA-L-ARABINOSIDASE"/>
    <property type="match status" value="1"/>
</dbReference>
<gene>
    <name evidence="8" type="ORF">GI584_08305</name>
</gene>
<dbReference type="SUPFAM" id="SSF75005">
    <property type="entry name" value="Arabinanase/levansucrase/invertase"/>
    <property type="match status" value="1"/>
</dbReference>
<dbReference type="GO" id="GO:0005975">
    <property type="term" value="P:carbohydrate metabolic process"/>
    <property type="evidence" value="ECO:0007669"/>
    <property type="project" value="InterPro"/>
</dbReference>
<dbReference type="Pfam" id="PF02368">
    <property type="entry name" value="Big_2"/>
    <property type="match status" value="1"/>
</dbReference>
<keyword evidence="9" id="KW-1185">Reference proteome</keyword>
<organism evidence="8 9">
    <name type="scientific">Gracilibacillus salitolerans</name>
    <dbReference type="NCBI Taxonomy" id="2663022"/>
    <lineage>
        <taxon>Bacteria</taxon>
        <taxon>Bacillati</taxon>
        <taxon>Bacillota</taxon>
        <taxon>Bacilli</taxon>
        <taxon>Bacillales</taxon>
        <taxon>Bacillaceae</taxon>
        <taxon>Gracilibacillus</taxon>
    </lineage>
</organism>
<dbReference type="Gene3D" id="2.60.120.200">
    <property type="match status" value="1"/>
</dbReference>
<keyword evidence="4" id="KW-0326">Glycosidase</keyword>
<dbReference type="InterPro" id="IPR008964">
    <property type="entry name" value="Invasin/intimin_cell_adhesion"/>
</dbReference>
<dbReference type="InterPro" id="IPR023296">
    <property type="entry name" value="Glyco_hydro_beta-prop_sf"/>
</dbReference>
<proteinExistence type="inferred from homology"/>
<dbReference type="EMBL" id="CP045915">
    <property type="protein sequence ID" value="QGH34024.1"/>
    <property type="molecule type" value="Genomic_DNA"/>
</dbReference>
<evidence type="ECO:0000259" key="7">
    <source>
        <dbReference type="SMART" id="SM00635"/>
    </source>
</evidence>
<feature type="compositionally biased region" description="Polar residues" evidence="5">
    <location>
        <begin position="1015"/>
        <end position="1042"/>
    </location>
</feature>
<feature type="domain" description="BIG2" evidence="7">
    <location>
        <begin position="779"/>
        <end position="856"/>
    </location>
</feature>
<evidence type="ECO:0000313" key="9">
    <source>
        <dbReference type="Proteomes" id="UP000339690"/>
    </source>
</evidence>
<feature type="compositionally biased region" description="Acidic residues" evidence="5">
    <location>
        <begin position="1001"/>
        <end position="1014"/>
    </location>
</feature>
<dbReference type="InterPro" id="IPR013320">
    <property type="entry name" value="ConA-like_dom_sf"/>
</dbReference>
<dbReference type="Pfam" id="PF13385">
    <property type="entry name" value="Laminin_G_3"/>
    <property type="match status" value="1"/>
</dbReference>
<dbReference type="InterPro" id="IPR050727">
    <property type="entry name" value="GH43_arabinanases"/>
</dbReference>
<dbReference type="SUPFAM" id="SSF49899">
    <property type="entry name" value="Concanavalin A-like lectins/glucanases"/>
    <property type="match status" value="1"/>
</dbReference>
<evidence type="ECO:0000256" key="2">
    <source>
        <dbReference type="ARBA" id="ARBA00009865"/>
    </source>
</evidence>
<dbReference type="AlphaFoldDB" id="A0A5Q2TGR3"/>
<dbReference type="RefSeq" id="WP_153790931.1">
    <property type="nucleotide sequence ID" value="NZ_CP045915.1"/>
</dbReference>
<sequence>MKKKIVLAIALVACIFIGNQQEKPTKANSAEKIVDYSFNDMEDSLVPDQTGNFDGAFINPDLASIHDNSDTGEAVVSFEGGTTESYIEIPEGVLDGLDSVTVSTLVNWQGGGGAQWVYGLGQSDTHYMYYTPSYVGGAMDRLGIATNSWQNESFAQSPKLANTEWKLVTTVVNGPDETLETYIDGELVASGSTNGYTLEDIRNENGISGYIAKSFYDPDPYFGGMIADFEIYNDALPEGQINTLYSETQRTIEDIGGLDGLFIDIAYEQLGATDILKYNEDVDHIETDLNLPTEGAYGMAISWETSHPEIISPDGKVERPSNEADNQTVTLTAIISDGKETKTKEFTFIVIKRMADDLAINEATENLTVHHMDDVRGNLYLPTTAEHNVEVSWESSNPDVISPVGDVSRPAYGEGNITVTLTANLSIGSETATKQLEAIVQEHPEKIEDNAAYLMTYFHGENYPDGEQIRFAYSDGNDVTEWHAINNGDPVLTSSLGEQGLRDPSIIRSPEGDKFYLLATDLKVYGTGGDWARTVREGSNSLMIWESTDLVNWSEQRMVEVSQPEAAMTWAPEVYYDHDTGEYIVYWSSFVYDSVADRYGGGSSYNRIMYAKTRDFYNFTEPQTLLDLGHDILDTVAIDYNDKVYRFTKGTYFTEKELSGQEIREHIFQDVGDSFFGDFELVKEGIGMDELDHGEGAEIFKSNTEEDKFYLLIDEFGNGRGYTLFETTDIASADWKLSEDINLPDRPRHGDVLSLTEEEYQRLQINIPGVHVDVTEPTTVESVSLNKESITLVVNASASLDATVLPEHAVNKEVTWSSSNEAVATVDQNGQVVAVAEGEATITVTTKSGNHTATTQVIVSNPVVTPSTELILGQESDVLAGETYTIQGMNASITMPADLPENSRIVVRQADLSAMSHEGLDVAGENLTVELSYPEDTPEHVEPFQLVLGLDDDLSDKEPHIYYYDEAEQQWLSKGGERTEANQTISLALPHFSTYGVFVESEPEQPSDPDDQDNEGTTGQDGEGTNNDGIGDGSNHQNNEDQSPSEKESEENHLPDTATSLFNKIWLGVLFILLGFVMAYRLNKRHTN</sequence>
<dbReference type="Gene3D" id="2.60.40.1080">
    <property type="match status" value="1"/>
</dbReference>
<dbReference type="Gene3D" id="2.115.10.20">
    <property type="entry name" value="Glycosyl hydrolase domain, family 43"/>
    <property type="match status" value="1"/>
</dbReference>
<dbReference type="Pfam" id="PF04616">
    <property type="entry name" value="Glyco_hydro_43"/>
    <property type="match status" value="1"/>
</dbReference>
<dbReference type="SUPFAM" id="SSF49373">
    <property type="entry name" value="Invasin/intimin cell-adhesion fragments"/>
    <property type="match status" value="1"/>
</dbReference>
<dbReference type="CDD" id="cd08983">
    <property type="entry name" value="GH43_Bt3655-like"/>
    <property type="match status" value="1"/>
</dbReference>
<feature type="domain" description="BIG2" evidence="7">
    <location>
        <begin position="354"/>
        <end position="433"/>
    </location>
</feature>
<comment type="similarity">
    <text evidence="2">Belongs to the glycosyl hydrolase 43 family.</text>
</comment>
<dbReference type="GO" id="GO:0004553">
    <property type="term" value="F:hydrolase activity, hydrolyzing O-glycosyl compounds"/>
    <property type="evidence" value="ECO:0007669"/>
    <property type="project" value="InterPro"/>
</dbReference>
<dbReference type="PANTHER" id="PTHR43301:SF3">
    <property type="entry name" value="ARABINAN ENDO-1,5-ALPHA-L-ARABINOSIDASE A-RELATED"/>
    <property type="match status" value="1"/>
</dbReference>
<feature type="compositionally biased region" description="Basic and acidic residues" evidence="5">
    <location>
        <begin position="1044"/>
        <end position="1054"/>
    </location>
</feature>
<comment type="pathway">
    <text evidence="1">Glycan metabolism; L-arabinan degradation.</text>
</comment>
<dbReference type="SMART" id="SM00635">
    <property type="entry name" value="BID_2"/>
    <property type="match status" value="2"/>
</dbReference>